<feature type="compositionally biased region" description="Pro residues" evidence="1">
    <location>
        <begin position="534"/>
        <end position="545"/>
    </location>
</feature>
<evidence type="ECO:0000313" key="5">
    <source>
        <dbReference type="Proteomes" id="UP001497480"/>
    </source>
</evidence>
<dbReference type="Gene3D" id="3.30.460.10">
    <property type="entry name" value="Beta Polymerase, domain 2"/>
    <property type="match status" value="1"/>
</dbReference>
<dbReference type="SUPFAM" id="SSF81631">
    <property type="entry name" value="PAP/OAS1 substrate-binding domain"/>
    <property type="match status" value="1"/>
</dbReference>
<comment type="caution">
    <text evidence="4">The sequence shown here is derived from an EMBL/GenBank/DDBJ whole genome shotgun (WGS) entry which is preliminary data.</text>
</comment>
<dbReference type="Proteomes" id="UP001497480">
    <property type="component" value="Unassembled WGS sequence"/>
</dbReference>
<feature type="domain" description="PAP/OAS1 substrate-binding-related" evidence="3">
    <location>
        <begin position="177"/>
        <end position="366"/>
    </location>
</feature>
<feature type="compositionally biased region" description="Basic and acidic residues" evidence="1">
    <location>
        <begin position="851"/>
        <end position="871"/>
    </location>
</feature>
<evidence type="ECO:0008006" key="6">
    <source>
        <dbReference type="Google" id="ProtNLM"/>
    </source>
</evidence>
<feature type="region of interest" description="Disordered" evidence="1">
    <location>
        <begin position="851"/>
        <end position="874"/>
    </location>
</feature>
<gene>
    <name evidence="4" type="ORF">LLUT_LOCUS20552</name>
</gene>
<evidence type="ECO:0000313" key="4">
    <source>
        <dbReference type="EMBL" id="CAL0319492.1"/>
    </source>
</evidence>
<feature type="compositionally biased region" description="Low complexity" evidence="1">
    <location>
        <begin position="581"/>
        <end position="595"/>
    </location>
</feature>
<evidence type="ECO:0000259" key="3">
    <source>
        <dbReference type="Pfam" id="PF26180"/>
    </source>
</evidence>
<dbReference type="InterPro" id="IPR058920">
    <property type="entry name" value="PAP-OAS1-bd-rel"/>
</dbReference>
<feature type="compositionally biased region" description="Pro residues" evidence="1">
    <location>
        <begin position="952"/>
        <end position="962"/>
    </location>
</feature>
<organism evidence="4 5">
    <name type="scientific">Lupinus luteus</name>
    <name type="common">European yellow lupine</name>
    <dbReference type="NCBI Taxonomy" id="3873"/>
    <lineage>
        <taxon>Eukaryota</taxon>
        <taxon>Viridiplantae</taxon>
        <taxon>Streptophyta</taxon>
        <taxon>Embryophyta</taxon>
        <taxon>Tracheophyta</taxon>
        <taxon>Spermatophyta</taxon>
        <taxon>Magnoliopsida</taxon>
        <taxon>eudicotyledons</taxon>
        <taxon>Gunneridae</taxon>
        <taxon>Pentapetalae</taxon>
        <taxon>rosids</taxon>
        <taxon>fabids</taxon>
        <taxon>Fabales</taxon>
        <taxon>Fabaceae</taxon>
        <taxon>Papilionoideae</taxon>
        <taxon>50 kb inversion clade</taxon>
        <taxon>genistoids sensu lato</taxon>
        <taxon>core genistoids</taxon>
        <taxon>Genisteae</taxon>
        <taxon>Lupinus</taxon>
    </lineage>
</organism>
<dbReference type="SUPFAM" id="SSF81301">
    <property type="entry name" value="Nucleotidyltransferase"/>
    <property type="match status" value="1"/>
</dbReference>
<feature type="region of interest" description="Disordered" evidence="1">
    <location>
        <begin position="918"/>
        <end position="962"/>
    </location>
</feature>
<sequence>MDNQQKRAIVNGSIPNGLLPNKASSLTKELERERCYELEKRTALLLNQFLPQQHLEEERNSVVSYLKRLIMKSVPCQVFIFGSVPLKTYLPDGDIDLTAFSDNQEFKDSLAHAVRGVLESEQKNVNAAFRIKEVQYIDAEVTILKCLVDKFVVDISFNQTSGLCTLCFLEEVDNLIAHYHLFKRSITLIKAWCFHESRILGAQHALISSYALEVLVLYIFHLYSDKLTFAGPLEVLFRFLDFFSKFDWQNYIISLWGPIPISSLPNMKAEPPHSDSRELLLHGEFLVASKVYYGVTRRSQEPFVAKHMNILDPLCETNNLGRSISKGNFYRIRSAIGLGAQRLMRLFTCTEERIRAEFDYFFKNTWDRHGNGHWMDLHSYNQHVRNTTAKSSPHHESEFETLDASSATLSTRYSDMKRELIGKDKSPMYLSNEVHAMHQLPSQDCQVSVDEAMRMHHKECDLMYLTQTFKNHSFNGYLQAPFNVMNSSKLPFTSLPLGFIQTPPPGFSQPSTPGSPPPQRSLPGFTPALAPLPGFTPAPPPPDFTPAPLSQLPGFTPAPPPPDQDSSSEGFWSEQDMDGGSSSCNSPFRNSSGSSYMPRDYWDTTELRRLARENDSGDSLPPNSTKGIVTSNVKDNQLTNHMKWPMVVPNSSRFSPGSSQKGVDKPWSSSSAFGSNADLINLSSAQKSRHPKPFLMTNSGSPGATSEPCVVRLSPDILKADFFNHWHNLVHAKLCENPQLQRHFPYLPAPPFYYPPLPANSPWDIAPKKPSDLNNMPHVPPPPLLFSILSNQFPNHGFNPSYDNRNVDFTRGDRSSGGIGTFLLDPVSYQNRYNMVGKNDSITKYEEEKNRFKRNEDRKGDHHHSYSDKRYSRSGRFKNFHHHIKHHKKFNNEAAVHTSTLDNNSDVIVTDNNEDPLVLIDGTNEASNQGEKSQSASNEIENVEGDSADPSPHQPPPSDPPG</sequence>
<dbReference type="EMBL" id="CAXHTB010000014">
    <property type="protein sequence ID" value="CAL0319492.1"/>
    <property type="molecule type" value="Genomic_DNA"/>
</dbReference>
<proteinExistence type="predicted"/>
<feature type="compositionally biased region" description="Polar residues" evidence="1">
    <location>
        <begin position="924"/>
        <end position="940"/>
    </location>
</feature>
<reference evidence="4 5" key="1">
    <citation type="submission" date="2024-03" db="EMBL/GenBank/DDBJ databases">
        <authorList>
            <person name="Martinez-Hernandez J."/>
        </authorList>
    </citation>
    <scope>NUCLEOTIDE SEQUENCE [LARGE SCALE GENOMIC DNA]</scope>
</reference>
<dbReference type="InterPro" id="IPR058921">
    <property type="entry name" value="PAP/OAS1-rel"/>
</dbReference>
<dbReference type="Gene3D" id="1.10.1410.10">
    <property type="match status" value="1"/>
</dbReference>
<evidence type="ECO:0000256" key="1">
    <source>
        <dbReference type="SAM" id="MobiDB-lite"/>
    </source>
</evidence>
<keyword evidence="5" id="KW-1185">Reference proteome</keyword>
<evidence type="ECO:0000259" key="2">
    <source>
        <dbReference type="Pfam" id="PF22600"/>
    </source>
</evidence>
<feature type="region of interest" description="Disordered" evidence="1">
    <location>
        <begin position="501"/>
        <end position="600"/>
    </location>
</feature>
<protein>
    <recommendedName>
        <fullName evidence="6">Polymerase nucleotidyl transferase domain-containing protein</fullName>
    </recommendedName>
</protein>
<dbReference type="PANTHER" id="PTHR45979">
    <property type="entry name" value="PAP/OAS1 SUBSTRATE-BINDING DOMAIN SUPERFAMILY"/>
    <property type="match status" value="1"/>
</dbReference>
<dbReference type="InterPro" id="IPR054708">
    <property type="entry name" value="MTPAP-like_central"/>
</dbReference>
<dbReference type="AlphaFoldDB" id="A0AAV1XDG1"/>
<dbReference type="PANTHER" id="PTHR45979:SF30">
    <property type="entry name" value="NUCLEOTIDYLTRANSFERASE"/>
    <property type="match status" value="1"/>
</dbReference>
<feature type="compositionally biased region" description="Pro residues" evidence="1">
    <location>
        <begin position="502"/>
        <end position="520"/>
    </location>
</feature>
<dbReference type="CDD" id="cd05402">
    <property type="entry name" value="NT_PAP_TUTase"/>
    <property type="match status" value="1"/>
</dbReference>
<feature type="domain" description="Poly(A) RNA polymerase mitochondrial-like central palm" evidence="2">
    <location>
        <begin position="39"/>
        <end position="163"/>
    </location>
</feature>
<feature type="region of interest" description="Disordered" evidence="1">
    <location>
        <begin position="651"/>
        <end position="670"/>
    </location>
</feature>
<dbReference type="Pfam" id="PF22600">
    <property type="entry name" value="MTPAP-like_central"/>
    <property type="match status" value="1"/>
</dbReference>
<dbReference type="InterPro" id="IPR043519">
    <property type="entry name" value="NT_sf"/>
</dbReference>
<accession>A0AAV1XDG1</accession>
<dbReference type="Pfam" id="PF26180">
    <property type="entry name" value="PAP-OAS1"/>
    <property type="match status" value="1"/>
</dbReference>
<name>A0AAV1XDG1_LUPLU</name>